<organism evidence="1 2">
    <name type="scientific">Daphnia magna</name>
    <dbReference type="NCBI Taxonomy" id="35525"/>
    <lineage>
        <taxon>Eukaryota</taxon>
        <taxon>Metazoa</taxon>
        <taxon>Ecdysozoa</taxon>
        <taxon>Arthropoda</taxon>
        <taxon>Crustacea</taxon>
        <taxon>Branchiopoda</taxon>
        <taxon>Diplostraca</taxon>
        <taxon>Cladocera</taxon>
        <taxon>Anomopoda</taxon>
        <taxon>Daphniidae</taxon>
        <taxon>Daphnia</taxon>
    </lineage>
</organism>
<name>A0ABQ9Z4B6_9CRUS</name>
<proteinExistence type="predicted"/>
<evidence type="ECO:0000313" key="2">
    <source>
        <dbReference type="Proteomes" id="UP001234178"/>
    </source>
</evidence>
<accession>A0ABQ9Z4B6</accession>
<gene>
    <name evidence="1" type="ORF">OUZ56_012838</name>
</gene>
<reference evidence="1 2" key="1">
    <citation type="journal article" date="2023" name="Nucleic Acids Res.">
        <title>The hologenome of Daphnia magna reveals possible DNA methylation and microbiome-mediated evolution of the host genome.</title>
        <authorList>
            <person name="Chaturvedi A."/>
            <person name="Li X."/>
            <person name="Dhandapani V."/>
            <person name="Marshall H."/>
            <person name="Kissane S."/>
            <person name="Cuenca-Cambronero M."/>
            <person name="Asole G."/>
            <person name="Calvet F."/>
            <person name="Ruiz-Romero M."/>
            <person name="Marangio P."/>
            <person name="Guigo R."/>
            <person name="Rago D."/>
            <person name="Mirbahai L."/>
            <person name="Eastwood N."/>
            <person name="Colbourne J.K."/>
            <person name="Zhou J."/>
            <person name="Mallon E."/>
            <person name="Orsini L."/>
        </authorList>
    </citation>
    <scope>NUCLEOTIDE SEQUENCE [LARGE SCALE GENOMIC DNA]</scope>
    <source>
        <strain evidence="1">LRV0_1</strain>
    </source>
</reference>
<evidence type="ECO:0000313" key="1">
    <source>
        <dbReference type="EMBL" id="KAK4007685.1"/>
    </source>
</evidence>
<dbReference type="Proteomes" id="UP001234178">
    <property type="component" value="Unassembled WGS sequence"/>
</dbReference>
<dbReference type="EMBL" id="JAOYFB010000002">
    <property type="protein sequence ID" value="KAK4007685.1"/>
    <property type="molecule type" value="Genomic_DNA"/>
</dbReference>
<keyword evidence="2" id="KW-1185">Reference proteome</keyword>
<comment type="caution">
    <text evidence="1">The sequence shown here is derived from an EMBL/GenBank/DDBJ whole genome shotgun (WGS) entry which is preliminary data.</text>
</comment>
<protein>
    <submittedName>
        <fullName evidence="1">Uncharacterized protein</fullName>
    </submittedName>
</protein>
<sequence>MSGREVVAKFVACNHAIIKVNDNYRDFVSDMTKVYTGISFTSHNTEYEYEFVEFLVPFVRCLLKPVEGLKKLTDVVLFSFHHEPLRLLHLDGFFMFGVQKCSFDIELCQFKIHGWCLGKEDFDCTLFRDGSECFVEVSILYCCRDSTTEIVFFFDGLFPVFRVFGQHELFIALRFIWFYKKSRRPLKRYFFIVRHPVNHFYKTSLPGKKLEAIRAADTIIYGKLWFNGRLDIDRHKCRQFVPMLAVIASLFQLVLRTRALCCFAVRLHFHKFCISAGNGFSRLVVPEQAVF</sequence>